<dbReference type="AlphaFoldDB" id="A0A915JWR4"/>
<dbReference type="WBParaSite" id="nRc.2.0.1.t30172-RA">
    <property type="protein sequence ID" value="nRc.2.0.1.t30172-RA"/>
    <property type="gene ID" value="nRc.2.0.1.g30172"/>
</dbReference>
<evidence type="ECO:0000313" key="2">
    <source>
        <dbReference type="WBParaSite" id="nRc.2.0.1.t30172-RA"/>
    </source>
</evidence>
<proteinExistence type="predicted"/>
<protein>
    <submittedName>
        <fullName evidence="2">Uncharacterized protein</fullName>
    </submittedName>
</protein>
<evidence type="ECO:0000313" key="1">
    <source>
        <dbReference type="Proteomes" id="UP000887565"/>
    </source>
</evidence>
<accession>A0A915JWR4</accession>
<reference evidence="2" key="1">
    <citation type="submission" date="2022-11" db="UniProtKB">
        <authorList>
            <consortium name="WormBaseParasite"/>
        </authorList>
    </citation>
    <scope>IDENTIFICATION</scope>
</reference>
<organism evidence="1 2">
    <name type="scientific">Romanomermis culicivorax</name>
    <name type="common">Nematode worm</name>
    <dbReference type="NCBI Taxonomy" id="13658"/>
    <lineage>
        <taxon>Eukaryota</taxon>
        <taxon>Metazoa</taxon>
        <taxon>Ecdysozoa</taxon>
        <taxon>Nematoda</taxon>
        <taxon>Enoplea</taxon>
        <taxon>Dorylaimia</taxon>
        <taxon>Mermithida</taxon>
        <taxon>Mermithoidea</taxon>
        <taxon>Mermithidae</taxon>
        <taxon>Romanomermis</taxon>
    </lineage>
</organism>
<keyword evidence="1" id="KW-1185">Reference proteome</keyword>
<dbReference type="Proteomes" id="UP000887565">
    <property type="component" value="Unplaced"/>
</dbReference>
<name>A0A915JWR4_ROMCU</name>
<sequence length="297" mass="33630">MIEELLGGAVASTSGQCQGRFTANCQEESCFKNQREFLSMIPTDHLFNVGLGRKPATTELPLLTFTYAPNAAVSEDRARSIPTGAIKIASTGQEQLEFWHESMTLALEKIHKGPRVTQLFTQRTILQTSTTDTVNSETNTFPTLREEFTKSSSSEALEPTKEEHSEAEGVFIRQKINDVILQSVHNDQKSFVDRPQYLKLQDFQTSTKPVKQMLQRFNDGQDYFDSSRQYKNSRNSFSSTSFLCPEFTPVDPSSRLDPTVQNQWTSIQRQRFCTDRQIETYFTSPDTLLASKYGGNS</sequence>